<name>X1KSE7_9ZZZZ</name>
<dbReference type="InterPro" id="IPR056906">
    <property type="entry name" value="ORF2/G2P_dom"/>
</dbReference>
<protein>
    <recommendedName>
        <fullName evidence="2">Replication-associated protein ORF2/G2P domain-containing protein</fullName>
    </recommendedName>
</protein>
<evidence type="ECO:0000256" key="1">
    <source>
        <dbReference type="SAM" id="MobiDB-lite"/>
    </source>
</evidence>
<feature type="compositionally biased region" description="Basic and acidic residues" evidence="1">
    <location>
        <begin position="1"/>
        <end position="10"/>
    </location>
</feature>
<evidence type="ECO:0000313" key="3">
    <source>
        <dbReference type="EMBL" id="GAH93084.1"/>
    </source>
</evidence>
<comment type="caution">
    <text evidence="3">The sequence shown here is derived from an EMBL/GenBank/DDBJ whole genome shotgun (WGS) entry which is preliminary data.</text>
</comment>
<accession>X1KSE7</accession>
<organism evidence="3">
    <name type="scientific">marine sediment metagenome</name>
    <dbReference type="NCBI Taxonomy" id="412755"/>
    <lineage>
        <taxon>unclassified sequences</taxon>
        <taxon>metagenomes</taxon>
        <taxon>ecological metagenomes</taxon>
    </lineage>
</organism>
<sequence length="303" mass="35972">MKEFPKEKNHFTPPFDNDTSPADGCQEKTLVNNVIQENMNTFTLYSHCISYKSRKRGNSGRIFKHKPRGKITHFSKMSRFRLFELLAKIDNNLDFQPIFATLTYHHGHQNLKNNTKSQLHNFLVQLRNFDPDVQFIWRAELQSRGAPHYHLIIFPSFDHDLRPGKNYEANISQIWHFIADPKSYRHKEYGCKLVVIKSYLEACSYISKYVAKQEMNNTESIEGKHWGCSRNLPVKVYQRWHCWDEEAKEMISRIRIWLMNHGKEKYADPEYLNIFNDTTAFINLKDTETFGFEYYSWASLDPL</sequence>
<dbReference type="EMBL" id="BARV01000085">
    <property type="protein sequence ID" value="GAH93084.1"/>
    <property type="molecule type" value="Genomic_DNA"/>
</dbReference>
<reference evidence="3" key="1">
    <citation type="journal article" date="2014" name="Front. Microbiol.">
        <title>High frequency of phylogenetically diverse reductive dehalogenase-homologous genes in deep subseafloor sedimentary metagenomes.</title>
        <authorList>
            <person name="Kawai M."/>
            <person name="Futagami T."/>
            <person name="Toyoda A."/>
            <person name="Takaki Y."/>
            <person name="Nishi S."/>
            <person name="Hori S."/>
            <person name="Arai W."/>
            <person name="Tsubouchi T."/>
            <person name="Morono Y."/>
            <person name="Uchiyama I."/>
            <person name="Ito T."/>
            <person name="Fujiyama A."/>
            <person name="Inagaki F."/>
            <person name="Takami H."/>
        </authorList>
    </citation>
    <scope>NUCLEOTIDE SEQUENCE</scope>
    <source>
        <strain evidence="3">Expedition CK06-06</strain>
    </source>
</reference>
<feature type="region of interest" description="Disordered" evidence="1">
    <location>
        <begin position="1"/>
        <end position="23"/>
    </location>
</feature>
<dbReference type="AlphaFoldDB" id="X1KSE7"/>
<proteinExistence type="predicted"/>
<evidence type="ECO:0000259" key="2">
    <source>
        <dbReference type="Pfam" id="PF23343"/>
    </source>
</evidence>
<gene>
    <name evidence="3" type="ORF">S06H3_00478</name>
</gene>
<feature type="domain" description="Replication-associated protein ORF2/G2P" evidence="2">
    <location>
        <begin position="98"/>
        <end position="213"/>
    </location>
</feature>
<dbReference type="Pfam" id="PF23343">
    <property type="entry name" value="REP_ORF2-G2P"/>
    <property type="match status" value="1"/>
</dbReference>